<evidence type="ECO:0000256" key="4">
    <source>
        <dbReference type="PROSITE-ProRule" id="PRU00510"/>
    </source>
</evidence>
<dbReference type="Gene3D" id="1.20.120.910">
    <property type="entry name" value="DksA, coiled-coil domain"/>
    <property type="match status" value="1"/>
</dbReference>
<dbReference type="SUPFAM" id="SSF57716">
    <property type="entry name" value="Glucocorticoid receptor-like (DNA-binding domain)"/>
    <property type="match status" value="1"/>
</dbReference>
<evidence type="ECO:0000313" key="8">
    <source>
        <dbReference type="Proteomes" id="UP001500483"/>
    </source>
</evidence>
<keyword evidence="3" id="KW-0862">Zinc</keyword>
<dbReference type="PANTHER" id="PTHR33823:SF4">
    <property type="entry name" value="GENERAL STRESS PROTEIN 16O"/>
    <property type="match status" value="1"/>
</dbReference>
<evidence type="ECO:0000313" key="7">
    <source>
        <dbReference type="EMBL" id="GAA3357163.1"/>
    </source>
</evidence>
<dbReference type="PANTHER" id="PTHR33823">
    <property type="entry name" value="RNA POLYMERASE-BINDING TRANSCRIPTION FACTOR DKSA-RELATED"/>
    <property type="match status" value="1"/>
</dbReference>
<keyword evidence="5" id="KW-0175">Coiled coil</keyword>
<feature type="domain" description="Zinc finger DksA/TraR C4-type" evidence="6">
    <location>
        <begin position="82"/>
        <end position="114"/>
    </location>
</feature>
<dbReference type="PROSITE" id="PS01102">
    <property type="entry name" value="ZF_DKSA_1"/>
    <property type="match status" value="1"/>
</dbReference>
<keyword evidence="2" id="KW-0863">Zinc-finger</keyword>
<dbReference type="Proteomes" id="UP001500483">
    <property type="component" value="Unassembled WGS sequence"/>
</dbReference>
<dbReference type="PROSITE" id="PS51128">
    <property type="entry name" value="ZF_DKSA_2"/>
    <property type="match status" value="1"/>
</dbReference>
<dbReference type="InterPro" id="IPR000962">
    <property type="entry name" value="Znf_DskA_TraR"/>
</dbReference>
<keyword evidence="8" id="KW-1185">Reference proteome</keyword>
<feature type="zinc finger region" description="dksA C4-type" evidence="4">
    <location>
        <begin position="87"/>
        <end position="111"/>
    </location>
</feature>
<keyword evidence="1" id="KW-0479">Metal-binding</keyword>
<evidence type="ECO:0000256" key="2">
    <source>
        <dbReference type="ARBA" id="ARBA00022771"/>
    </source>
</evidence>
<comment type="caution">
    <text evidence="7">The sequence shown here is derived from an EMBL/GenBank/DDBJ whole genome shotgun (WGS) entry which is preliminary data.</text>
</comment>
<sequence length="116" mass="12609">MTRRDAGEALVRARAEVEARVGALRRQLGEIREASSWSGTDDEHDPEGQTIAFERAQVQGLLDDARRELAELDRAAVRVEDGTYGRCERCGAPIGDERLAALPAAATCIACASRTR</sequence>
<dbReference type="EMBL" id="BAAAYK010000038">
    <property type="protein sequence ID" value="GAA3357163.1"/>
    <property type="molecule type" value="Genomic_DNA"/>
</dbReference>
<gene>
    <name evidence="7" type="ORF">GCM10020366_24070</name>
</gene>
<evidence type="ECO:0000256" key="5">
    <source>
        <dbReference type="SAM" id="Coils"/>
    </source>
</evidence>
<reference evidence="8" key="1">
    <citation type="journal article" date="2019" name="Int. J. Syst. Evol. Microbiol.">
        <title>The Global Catalogue of Microorganisms (GCM) 10K type strain sequencing project: providing services to taxonomists for standard genome sequencing and annotation.</title>
        <authorList>
            <consortium name="The Broad Institute Genomics Platform"/>
            <consortium name="The Broad Institute Genome Sequencing Center for Infectious Disease"/>
            <person name="Wu L."/>
            <person name="Ma J."/>
        </authorList>
    </citation>
    <scope>NUCLEOTIDE SEQUENCE [LARGE SCALE GENOMIC DNA]</scope>
    <source>
        <strain evidence="8">JCM 9687</strain>
    </source>
</reference>
<feature type="coiled-coil region" evidence="5">
    <location>
        <begin position="14"/>
        <end position="82"/>
    </location>
</feature>
<dbReference type="RefSeq" id="WP_344926243.1">
    <property type="nucleotide sequence ID" value="NZ_BAAAYK010000038.1"/>
</dbReference>
<dbReference type="InterPro" id="IPR020458">
    <property type="entry name" value="Znf_DskA_TraR_CS"/>
</dbReference>
<accession>A0ABP6RPP7</accession>
<evidence type="ECO:0000259" key="6">
    <source>
        <dbReference type="Pfam" id="PF01258"/>
    </source>
</evidence>
<dbReference type="Pfam" id="PF01258">
    <property type="entry name" value="zf-dskA_traR"/>
    <property type="match status" value="1"/>
</dbReference>
<proteinExistence type="predicted"/>
<organism evidence="7 8">
    <name type="scientific">Saccharopolyspora gregorii</name>
    <dbReference type="NCBI Taxonomy" id="33914"/>
    <lineage>
        <taxon>Bacteria</taxon>
        <taxon>Bacillati</taxon>
        <taxon>Actinomycetota</taxon>
        <taxon>Actinomycetes</taxon>
        <taxon>Pseudonocardiales</taxon>
        <taxon>Pseudonocardiaceae</taxon>
        <taxon>Saccharopolyspora</taxon>
    </lineage>
</organism>
<evidence type="ECO:0000256" key="1">
    <source>
        <dbReference type="ARBA" id="ARBA00022723"/>
    </source>
</evidence>
<name>A0ABP6RPP7_9PSEU</name>
<protein>
    <submittedName>
        <fullName evidence="7">TraR/DksA C4-type zinc finger protein</fullName>
    </submittedName>
</protein>
<evidence type="ECO:0000256" key="3">
    <source>
        <dbReference type="ARBA" id="ARBA00022833"/>
    </source>
</evidence>